<dbReference type="AlphaFoldDB" id="A0A6C0K891"/>
<reference evidence="1" key="1">
    <citation type="journal article" date="2020" name="Nature">
        <title>Giant virus diversity and host interactions through global metagenomics.</title>
        <authorList>
            <person name="Schulz F."/>
            <person name="Roux S."/>
            <person name="Paez-Espino D."/>
            <person name="Jungbluth S."/>
            <person name="Walsh D.A."/>
            <person name="Denef V.J."/>
            <person name="McMahon K.D."/>
            <person name="Konstantinidis K.T."/>
            <person name="Eloe-Fadrosh E.A."/>
            <person name="Kyrpides N.C."/>
            <person name="Woyke T."/>
        </authorList>
    </citation>
    <scope>NUCLEOTIDE SEQUENCE</scope>
    <source>
        <strain evidence="1">GVMAG-S-1101176-114</strain>
    </source>
</reference>
<dbReference type="SUPFAM" id="SSF52540">
    <property type="entry name" value="P-loop containing nucleoside triphosphate hydrolases"/>
    <property type="match status" value="1"/>
</dbReference>
<organism evidence="1">
    <name type="scientific">viral metagenome</name>
    <dbReference type="NCBI Taxonomy" id="1070528"/>
    <lineage>
        <taxon>unclassified sequences</taxon>
        <taxon>metagenomes</taxon>
        <taxon>organismal metagenomes</taxon>
    </lineage>
</organism>
<proteinExistence type="predicted"/>
<dbReference type="InterPro" id="IPR027417">
    <property type="entry name" value="P-loop_NTPase"/>
</dbReference>
<dbReference type="EMBL" id="MN740813">
    <property type="protein sequence ID" value="QHU13020.1"/>
    <property type="molecule type" value="Genomic_DNA"/>
</dbReference>
<evidence type="ECO:0008006" key="2">
    <source>
        <dbReference type="Google" id="ProtNLM"/>
    </source>
</evidence>
<sequence>MQCDRIQAEFTCETRIRGRIGKQLIYTNQEEAANKCIQAFQAGAVWVTLVAQPGTGKTGTALSVMRQLAQHPDPDMCVSVDDIVLCTGMSDIDWEIQFSQSVLPSFRENIYHRGKLAKQAVRLAGIKTGLIITDECHVACGTDMVVHKTLEAAGLLDILELERRNMRMLEISATPEAVLYDLKKWGKKAAMVIIEPSSLYKGFGTMLAENRIRDTPSFETYDQLLDFMRSMDNRFRTTTKKYFIMRVLNTTTRDTDFRLWIERASDALGWNRPWNHDSTDRTDDIDTKMKTAPLKHTIIIVKGFWRASKRLERTHVGMTYETKPKKRDTTTTAQALGARLCDNYVYSGDQEHRDLRPLVFCDKGAIEQYIKWFENGCDYSLAPYEAPRIKSKDGHVTARASKVHHSGVKGLEDVEEDDVAEVDYDVSHIFDDVTSAKEWVGSNLTCTSAEMKLHYENCQEPNTVRCCVDPVGPRTFIRYRGANKAIVTYDQLRGAPNIGLEGNSKARIQPVVMDIGQGVNTSARVWPVTESSVIKYAVVYKKSFRKPVAAGGAGRA</sequence>
<name>A0A6C0K891_9ZZZZ</name>
<protein>
    <recommendedName>
        <fullName evidence="2">Helicase ATP-binding domain-containing protein</fullName>
    </recommendedName>
</protein>
<accession>A0A6C0K891</accession>
<evidence type="ECO:0000313" key="1">
    <source>
        <dbReference type="EMBL" id="QHU13020.1"/>
    </source>
</evidence>